<evidence type="ECO:0000313" key="2">
    <source>
        <dbReference type="Proteomes" id="UP000013015"/>
    </source>
</evidence>
<protein>
    <recommendedName>
        <fullName evidence="3">YbjN domain-containing protein</fullName>
    </recommendedName>
</protein>
<dbReference type="HOGENOM" id="CLU_115267_0_0_11"/>
<dbReference type="PATRIC" id="fig|888050.3.peg.757"/>
<organism evidence="1 2">
    <name type="scientific">Schaalia cardiffensis F0333</name>
    <dbReference type="NCBI Taxonomy" id="888050"/>
    <lineage>
        <taxon>Bacteria</taxon>
        <taxon>Bacillati</taxon>
        <taxon>Actinomycetota</taxon>
        <taxon>Actinomycetes</taxon>
        <taxon>Actinomycetales</taxon>
        <taxon>Actinomycetaceae</taxon>
        <taxon>Schaalia</taxon>
    </lineage>
</organism>
<sequence>MSVPFAVPNDECTPYPLTFERLLSHVHEMGYELDVIAEGRAAGAVFDSVPFLISIDQSGRFLSIRAMWETGLDVPRSTRPLFAAADSWNREKYFPTVYSMPSEQGTSIVFADFVLDTAAGVSKDQLTQNVSAGVSTGISAIEYMKQAAEQTLGWTDPRAK</sequence>
<keyword evidence="2" id="KW-1185">Reference proteome</keyword>
<accession>N6WDH5</accession>
<gene>
    <name evidence="1" type="ORF">HMPREF9004_0798</name>
</gene>
<dbReference type="RefSeq" id="WP_005962527.1">
    <property type="nucleotide sequence ID" value="NZ_CP040505.1"/>
</dbReference>
<dbReference type="Pfam" id="PF10722">
    <property type="entry name" value="YbjN"/>
    <property type="match status" value="1"/>
</dbReference>
<dbReference type="AlphaFoldDB" id="N6WDH5"/>
<dbReference type="InterPro" id="IPR019660">
    <property type="entry name" value="Put_sensory_transdc_reg_YbjN"/>
</dbReference>
<dbReference type="OrthoDB" id="3256964at2"/>
<dbReference type="EMBL" id="AQHZ01000015">
    <property type="protein sequence ID" value="ENO18229.1"/>
    <property type="molecule type" value="Genomic_DNA"/>
</dbReference>
<comment type="caution">
    <text evidence="1">The sequence shown here is derived from an EMBL/GenBank/DDBJ whole genome shotgun (WGS) entry which is preliminary data.</text>
</comment>
<dbReference type="eggNOG" id="ENOG50328QI">
    <property type="taxonomic scope" value="Bacteria"/>
</dbReference>
<reference evidence="1 2" key="1">
    <citation type="submission" date="2013-03" db="EMBL/GenBank/DDBJ databases">
        <title>Reference genome for the Human Microbiome Project.</title>
        <authorList>
            <person name="Aqrawi P."/>
            <person name="Ayvaz T."/>
            <person name="Bess C."/>
            <person name="Blankenburg K."/>
            <person name="Coyle M."/>
            <person name="Deng J."/>
            <person name="Forbes L."/>
            <person name="Fowler G."/>
            <person name="Francisco L."/>
            <person name="Fu Q."/>
            <person name="Gibbs R."/>
            <person name="Gross S."/>
            <person name="Gubbala S."/>
            <person name="Hale W."/>
            <person name="Hemphill L."/>
            <person name="Highlander S."/>
            <person name="Hirani K."/>
            <person name="Jackson L."/>
            <person name="Jakkamsetti A."/>
            <person name="Javaid M."/>
            <person name="Jayaseelan J.C."/>
            <person name="Jiang H."/>
            <person name="Joshi V."/>
            <person name="Korchina V."/>
            <person name="Kovar C."/>
            <person name="Lara F."/>
            <person name="Lee S."/>
            <person name="Liu Y."/>
            <person name="Mata R."/>
            <person name="Mathew T."/>
            <person name="Munidasa M."/>
            <person name="Muzny D."/>
            <person name="Nazareth L."/>
            <person name="Ngo R."/>
            <person name="Nguyen L."/>
            <person name="Nguyen N."/>
            <person name="Okwuonu G."/>
            <person name="Ongeri F."/>
            <person name="Palculict T."/>
            <person name="Patil S."/>
            <person name="Petrosino J."/>
            <person name="Pham C."/>
            <person name="Pham P."/>
            <person name="Pu L.-L."/>
            <person name="Qin X."/>
            <person name="Qu J."/>
            <person name="Reid J."/>
            <person name="Ross M."/>
            <person name="Ruth R."/>
            <person name="Saada N."/>
            <person name="San Lucas F."/>
            <person name="Santibanez J."/>
            <person name="Shang Y."/>
            <person name="Simmons D."/>
            <person name="Song X.-Z."/>
            <person name="Tang L.-Y."/>
            <person name="Thornton R."/>
            <person name="Warren J."/>
            <person name="Weissenberger G."/>
            <person name="Wilczek-Boney K."/>
            <person name="Worley K."/>
            <person name="Youmans B."/>
            <person name="Zhang J."/>
            <person name="Zhang L."/>
            <person name="Zhao Z."/>
            <person name="Zhou C."/>
            <person name="Zhu D."/>
            <person name="Zhu Y."/>
        </authorList>
    </citation>
    <scope>NUCLEOTIDE SEQUENCE [LARGE SCALE GENOMIC DNA]</scope>
    <source>
        <strain evidence="1 2">F0333</strain>
    </source>
</reference>
<evidence type="ECO:0008006" key="3">
    <source>
        <dbReference type="Google" id="ProtNLM"/>
    </source>
</evidence>
<dbReference type="STRING" id="888050.HMPREF9004_0798"/>
<dbReference type="Proteomes" id="UP000013015">
    <property type="component" value="Unassembled WGS sequence"/>
</dbReference>
<name>N6WDH5_9ACTO</name>
<proteinExistence type="predicted"/>
<evidence type="ECO:0000313" key="1">
    <source>
        <dbReference type="EMBL" id="ENO18229.1"/>
    </source>
</evidence>